<gene>
    <name evidence="1" type="ORF">CAMRE0001_1440</name>
</gene>
<evidence type="ECO:0000313" key="1">
    <source>
        <dbReference type="EMBL" id="EEF14581.1"/>
    </source>
</evidence>
<reference evidence="1 2" key="1">
    <citation type="submission" date="2008-08" db="EMBL/GenBank/DDBJ databases">
        <authorList>
            <person name="Madupu R."/>
            <person name="Durkin A.S."/>
            <person name="Torralba M."/>
            <person name="Methe B."/>
            <person name="Sutton G.G."/>
            <person name="Strausberg R.L."/>
            <person name="Nelson K.E."/>
        </authorList>
    </citation>
    <scope>NUCLEOTIDE SEQUENCE [LARGE SCALE GENOMIC DNA]</scope>
    <source>
        <strain evidence="1 2">RM3267</strain>
    </source>
</reference>
<comment type="caution">
    <text evidence="1">The sequence shown here is derived from an EMBL/GenBank/DDBJ whole genome shotgun (WGS) entry which is preliminary data.</text>
</comment>
<dbReference type="EMBL" id="ACFU01000005">
    <property type="protein sequence ID" value="EEF14581.1"/>
    <property type="molecule type" value="Genomic_DNA"/>
</dbReference>
<accession>B9D0B8</accession>
<keyword evidence="2" id="KW-1185">Reference proteome</keyword>
<dbReference type="Proteomes" id="UP000003082">
    <property type="component" value="Unassembled WGS sequence"/>
</dbReference>
<sequence>MSRSGRLKEDFANELVVKIWDRILVKNNHNLVSVKQNAQVHFR</sequence>
<evidence type="ECO:0000313" key="2">
    <source>
        <dbReference type="Proteomes" id="UP000003082"/>
    </source>
</evidence>
<dbReference type="AlphaFoldDB" id="B9D0B8"/>
<proteinExistence type="predicted"/>
<organism evidence="1 2">
    <name type="scientific">Campylobacter rectus RM3267</name>
    <dbReference type="NCBI Taxonomy" id="553218"/>
    <lineage>
        <taxon>Bacteria</taxon>
        <taxon>Pseudomonadati</taxon>
        <taxon>Campylobacterota</taxon>
        <taxon>Epsilonproteobacteria</taxon>
        <taxon>Campylobacterales</taxon>
        <taxon>Campylobacteraceae</taxon>
        <taxon>Campylobacter</taxon>
    </lineage>
</organism>
<name>B9D0B8_CAMRE</name>
<protein>
    <submittedName>
        <fullName evidence="1">Uncharacterized protein</fullName>
    </submittedName>
</protein>